<name>A0A1C3EKX3_9GAMM</name>
<dbReference type="OrthoDB" id="516687at2"/>
<organism evidence="4 5">
    <name type="scientific">Veronia pacifica</name>
    <dbReference type="NCBI Taxonomy" id="1080227"/>
    <lineage>
        <taxon>Bacteria</taxon>
        <taxon>Pseudomonadati</taxon>
        <taxon>Pseudomonadota</taxon>
        <taxon>Gammaproteobacteria</taxon>
        <taxon>Vibrionales</taxon>
        <taxon>Vibrionaceae</taxon>
        <taxon>Veronia</taxon>
    </lineage>
</organism>
<dbReference type="PANTHER" id="PTHR40562">
    <property type="match status" value="1"/>
</dbReference>
<accession>A0A1C3EKX3</accession>
<keyword evidence="2" id="KW-0534">Nitrate assimilation</keyword>
<dbReference type="NCBIfam" id="TIGR02378">
    <property type="entry name" value="nirD_assim_sml"/>
    <property type="match status" value="1"/>
</dbReference>
<dbReference type="InterPro" id="IPR017881">
    <property type="entry name" value="NirD"/>
</dbReference>
<proteinExistence type="predicted"/>
<evidence type="ECO:0000256" key="2">
    <source>
        <dbReference type="ARBA" id="ARBA00023063"/>
    </source>
</evidence>
<dbReference type="GO" id="GO:0051537">
    <property type="term" value="F:2 iron, 2 sulfur cluster binding"/>
    <property type="evidence" value="ECO:0007669"/>
    <property type="project" value="InterPro"/>
</dbReference>
<dbReference type="PANTHER" id="PTHR40562:SF1">
    <property type="entry name" value="NITRITE REDUCTASE (NADH) SMALL SUBUNIT"/>
    <property type="match status" value="1"/>
</dbReference>
<dbReference type="EMBL" id="LYBM01000012">
    <property type="protein sequence ID" value="ODA33882.1"/>
    <property type="molecule type" value="Genomic_DNA"/>
</dbReference>
<dbReference type="SUPFAM" id="SSF50022">
    <property type="entry name" value="ISP domain"/>
    <property type="match status" value="1"/>
</dbReference>
<reference evidence="4 5" key="1">
    <citation type="submission" date="2016-05" db="EMBL/GenBank/DDBJ databases">
        <title>Genomic Taxonomy of the Vibrionaceae.</title>
        <authorList>
            <person name="Gomez-Gil B."/>
            <person name="Enciso-Ibarra J."/>
        </authorList>
    </citation>
    <scope>NUCLEOTIDE SEQUENCE [LARGE SCALE GENOMIC DNA]</scope>
    <source>
        <strain evidence="4 5">CAIM 1920</strain>
    </source>
</reference>
<dbReference type="PROSITE" id="PS51300">
    <property type="entry name" value="NIRD"/>
    <property type="match status" value="1"/>
</dbReference>
<evidence type="ECO:0000256" key="1">
    <source>
        <dbReference type="ARBA" id="ARBA00023002"/>
    </source>
</evidence>
<sequence>MSIWQTVCEKDVLIADTGVCALVGDEQVAIFLSGFDDALYAINNFDPIGKANVLSRGIIGSIDDKVVVASPLYKQHFCLTSGQCIEQEDIFVSTYEIRIDGNQIQVALGA</sequence>
<dbReference type="Gene3D" id="2.102.10.10">
    <property type="entry name" value="Rieske [2Fe-2S] iron-sulphur domain"/>
    <property type="match status" value="1"/>
</dbReference>
<dbReference type="GO" id="GO:0008942">
    <property type="term" value="F:nitrite reductase [NAD(P)H] activity"/>
    <property type="evidence" value="ECO:0007669"/>
    <property type="project" value="InterPro"/>
</dbReference>
<comment type="caution">
    <text evidence="4">The sequence shown here is derived from an EMBL/GenBank/DDBJ whole genome shotgun (WGS) entry which is preliminary data.</text>
</comment>
<dbReference type="Pfam" id="PF13806">
    <property type="entry name" value="Rieske_2"/>
    <property type="match status" value="1"/>
</dbReference>
<feature type="domain" description="Rieske-like [2Fe-2S]" evidence="3">
    <location>
        <begin position="4"/>
        <end position="107"/>
    </location>
</feature>
<gene>
    <name evidence="4" type="ORF">A8L45_08650</name>
</gene>
<evidence type="ECO:0000259" key="3">
    <source>
        <dbReference type="Pfam" id="PF13806"/>
    </source>
</evidence>
<keyword evidence="5" id="KW-1185">Reference proteome</keyword>
<dbReference type="Proteomes" id="UP000094936">
    <property type="component" value="Unassembled WGS sequence"/>
</dbReference>
<evidence type="ECO:0000313" key="4">
    <source>
        <dbReference type="EMBL" id="ODA33882.1"/>
    </source>
</evidence>
<dbReference type="AlphaFoldDB" id="A0A1C3EKX3"/>
<protein>
    <submittedName>
        <fullName evidence="4">Nitrite reductase small subunit</fullName>
    </submittedName>
</protein>
<dbReference type="InterPro" id="IPR012748">
    <property type="entry name" value="Rieske-like_NirD"/>
</dbReference>
<dbReference type="GO" id="GO:0042128">
    <property type="term" value="P:nitrate assimilation"/>
    <property type="evidence" value="ECO:0007669"/>
    <property type="project" value="UniProtKB-KW"/>
</dbReference>
<dbReference type="InterPro" id="IPR036922">
    <property type="entry name" value="Rieske_2Fe-2S_sf"/>
</dbReference>
<evidence type="ECO:0000313" key="5">
    <source>
        <dbReference type="Proteomes" id="UP000094936"/>
    </source>
</evidence>
<dbReference type="RefSeq" id="WP_068901287.1">
    <property type="nucleotide sequence ID" value="NZ_JBHUIF010000004.1"/>
</dbReference>
<dbReference type="CDD" id="cd03529">
    <property type="entry name" value="Rieske_NirD"/>
    <property type="match status" value="1"/>
</dbReference>
<keyword evidence="1" id="KW-0560">Oxidoreductase</keyword>
<dbReference type="STRING" id="1080227.A8L45_08650"/>